<keyword evidence="1" id="KW-0472">Membrane</keyword>
<keyword evidence="1" id="KW-1133">Transmembrane helix</keyword>
<organism evidence="2 3">
    <name type="scientific">Steinernema carpocapsae</name>
    <name type="common">Entomopathogenic nematode</name>
    <dbReference type="NCBI Taxonomy" id="34508"/>
    <lineage>
        <taxon>Eukaryota</taxon>
        <taxon>Metazoa</taxon>
        <taxon>Ecdysozoa</taxon>
        <taxon>Nematoda</taxon>
        <taxon>Chromadorea</taxon>
        <taxon>Rhabditida</taxon>
        <taxon>Tylenchina</taxon>
        <taxon>Panagrolaimomorpha</taxon>
        <taxon>Strongyloidoidea</taxon>
        <taxon>Steinernematidae</taxon>
        <taxon>Steinernema</taxon>
    </lineage>
</organism>
<sequence>MFWPDTFWSTEPLTGRASKCLSASLQSCAEQTTGRFHVICVGQVISERQNNCSECFLCLHFNAIFAESSFYPLLNKGERSRRVRPSVCHEISACCLIERTRVTNATTIIAVLAIIGGLYNVGTIPHRKMGENFKFYILISNILWTLSALLAILGVFFKSCHILLPFLAMLTFSLVTLVIGLVVASFLLITIAEQTFEEQGDMVAEQQNLVYIVIVLIIAIPIVIWFIAVVKKCYTVLKQASATHIQLTDI</sequence>
<feature type="transmembrane region" description="Helical" evidence="1">
    <location>
        <begin position="209"/>
        <end position="230"/>
    </location>
</feature>
<feature type="transmembrane region" description="Helical" evidence="1">
    <location>
        <begin position="102"/>
        <end position="121"/>
    </location>
</feature>
<accession>A0A4V6A133</accession>
<comment type="caution">
    <text evidence="2">The sequence shown here is derived from an EMBL/GenBank/DDBJ whole genome shotgun (WGS) entry which is preliminary data.</text>
</comment>
<reference evidence="2 3" key="1">
    <citation type="journal article" date="2015" name="Genome Biol.">
        <title>Comparative genomics of Steinernema reveals deeply conserved gene regulatory networks.</title>
        <authorList>
            <person name="Dillman A.R."/>
            <person name="Macchietto M."/>
            <person name="Porter C.F."/>
            <person name="Rogers A."/>
            <person name="Williams B."/>
            <person name="Antoshechkin I."/>
            <person name="Lee M.M."/>
            <person name="Goodwin Z."/>
            <person name="Lu X."/>
            <person name="Lewis E.E."/>
            <person name="Goodrich-Blair H."/>
            <person name="Stock S.P."/>
            <person name="Adams B.J."/>
            <person name="Sternberg P.W."/>
            <person name="Mortazavi A."/>
        </authorList>
    </citation>
    <scope>NUCLEOTIDE SEQUENCE [LARGE SCALE GENOMIC DNA]</scope>
    <source>
        <strain evidence="2 3">ALL</strain>
    </source>
</reference>
<evidence type="ECO:0000313" key="3">
    <source>
        <dbReference type="Proteomes" id="UP000298663"/>
    </source>
</evidence>
<proteinExistence type="predicted"/>
<gene>
    <name evidence="2" type="ORF">L596_020781</name>
</gene>
<dbReference type="AlphaFoldDB" id="A0A4V6A133"/>
<evidence type="ECO:0000313" key="2">
    <source>
        <dbReference type="EMBL" id="TKR73475.1"/>
    </source>
</evidence>
<keyword evidence="3" id="KW-1185">Reference proteome</keyword>
<dbReference type="Proteomes" id="UP000298663">
    <property type="component" value="Unassembled WGS sequence"/>
</dbReference>
<keyword evidence="1" id="KW-0812">Transmembrane</keyword>
<dbReference type="EMBL" id="AZBU02000006">
    <property type="protein sequence ID" value="TKR73475.1"/>
    <property type="molecule type" value="Genomic_DNA"/>
</dbReference>
<name>A0A4V6A133_STECR</name>
<feature type="transmembrane region" description="Helical" evidence="1">
    <location>
        <begin position="133"/>
        <end position="157"/>
    </location>
</feature>
<evidence type="ECO:0000256" key="1">
    <source>
        <dbReference type="SAM" id="Phobius"/>
    </source>
</evidence>
<reference evidence="2 3" key="2">
    <citation type="journal article" date="2019" name="G3 (Bethesda)">
        <title>Hybrid Assembly of the Genome of the Entomopathogenic Nematode Steinernema carpocapsae Identifies the X-Chromosome.</title>
        <authorList>
            <person name="Serra L."/>
            <person name="Macchietto M."/>
            <person name="Macias-Munoz A."/>
            <person name="McGill C.J."/>
            <person name="Rodriguez I.M."/>
            <person name="Rodriguez B."/>
            <person name="Murad R."/>
            <person name="Mortazavi A."/>
        </authorList>
    </citation>
    <scope>NUCLEOTIDE SEQUENCE [LARGE SCALE GENOMIC DNA]</scope>
    <source>
        <strain evidence="2 3">ALL</strain>
    </source>
</reference>
<protein>
    <submittedName>
        <fullName evidence="2">Uncharacterized protein</fullName>
    </submittedName>
</protein>
<feature type="transmembrane region" description="Helical" evidence="1">
    <location>
        <begin position="164"/>
        <end position="189"/>
    </location>
</feature>